<evidence type="ECO:0000313" key="2">
    <source>
        <dbReference type="Proteomes" id="UP000054683"/>
    </source>
</evidence>
<dbReference type="AlphaFoldDB" id="A0A158IMS6"/>
<sequence length="41" mass="4709">MGIRLHPLRDAERIEAIVTVERLLTRGIDARSTARLHLAMR</sequence>
<proteinExistence type="predicted"/>
<evidence type="ECO:0000313" key="1">
    <source>
        <dbReference type="EMBL" id="SAL57539.1"/>
    </source>
</evidence>
<name>A0A158IMS6_9BURK</name>
<dbReference type="EMBL" id="FCOK02000055">
    <property type="protein sequence ID" value="SAL57539.1"/>
    <property type="molecule type" value="Genomic_DNA"/>
</dbReference>
<accession>A0A158IMS6</accession>
<protein>
    <submittedName>
        <fullName evidence="1">Uncharacterized protein</fullName>
    </submittedName>
</protein>
<organism evidence="1 2">
    <name type="scientific">Caballeronia udeis</name>
    <dbReference type="NCBI Taxonomy" id="1232866"/>
    <lineage>
        <taxon>Bacteria</taxon>
        <taxon>Pseudomonadati</taxon>
        <taxon>Pseudomonadota</taxon>
        <taxon>Betaproteobacteria</taxon>
        <taxon>Burkholderiales</taxon>
        <taxon>Burkholderiaceae</taxon>
        <taxon>Caballeronia</taxon>
    </lineage>
</organism>
<dbReference type="Proteomes" id="UP000054683">
    <property type="component" value="Unassembled WGS sequence"/>
</dbReference>
<gene>
    <name evidence="1" type="ORF">AWB69_06247</name>
</gene>
<reference evidence="1 2" key="1">
    <citation type="submission" date="2016-01" db="EMBL/GenBank/DDBJ databases">
        <authorList>
            <person name="Oliw E.H."/>
        </authorList>
    </citation>
    <scope>NUCLEOTIDE SEQUENCE [LARGE SCALE GENOMIC DNA]</scope>
    <source>
        <strain evidence="1">LMG 27134</strain>
    </source>
</reference>